<comment type="caution">
    <text evidence="1">The sequence shown here is derived from an EMBL/GenBank/DDBJ whole genome shotgun (WGS) entry which is preliminary data.</text>
</comment>
<proteinExistence type="predicted"/>
<name>A0AAV9VTH6_9PEZI</name>
<reference evidence="1 2" key="1">
    <citation type="submission" date="2023-08" db="EMBL/GenBank/DDBJ databases">
        <authorList>
            <person name="Palmer J.M."/>
        </authorList>
    </citation>
    <scope>NUCLEOTIDE SEQUENCE [LARGE SCALE GENOMIC DNA]</scope>
    <source>
        <strain evidence="1 2">TWF481</strain>
    </source>
</reference>
<gene>
    <name evidence="1" type="ORF">TWF481_002963</name>
</gene>
<dbReference type="Proteomes" id="UP001370758">
    <property type="component" value="Unassembled WGS sequence"/>
</dbReference>
<accession>A0AAV9VTH6</accession>
<dbReference type="AlphaFoldDB" id="A0AAV9VTH6"/>
<sequence length="588" mass="65102">MSAGGAPAPGPGPTARTGLDRIPKAFRLSTVSRYVNRDITGLTKNQTACQLLAAAVKIRQIAHIPLAMSTAATKALEVYVDEELDIEAEFVLDALLPAGLPLAMVTGVYLRRKINEGYDIANPGYHKLPDEAPFYAKWIELDSTCKPMILFKLIKGFRKALPVIMDDPPKLEPTNVPKPLPTTATAAEKERWLYDITKAFEDFIHADIPKSMLDDRRNANGNPGAGVNPGESDNFTVKMEVPSWMDDIMESLSTTQLLATQSIVEQRKMNIELKSAAEKTAKNYDSKPLPEGILKEFEPDGTANDALKAMELLETIDYALTTYPSERVRNSLREVIKGDMGRNWLLGLTAVDLKTMAESTTHWKVVLERDWIKTQTNTIISAQAEVFSFSQGRSINEYITKKLRLLKTIPGATYDDNNIITQIHEGIHHDEYKAAADYARFQGLDQYRRALNRLEETQKPIWERSRNVSRRVREMNSNSNKYGGKYGAPIPTTAQGRLAVPTRAEGRGVATATTAEILAEIETEAATTAATAAVIVAEGGIMEMEEGATTEVVVMEREMEMELVRAVVTKMVADIGRSRAIEMRGGRN</sequence>
<evidence type="ECO:0000313" key="2">
    <source>
        <dbReference type="Proteomes" id="UP001370758"/>
    </source>
</evidence>
<organism evidence="1 2">
    <name type="scientific">Arthrobotrys musiformis</name>
    <dbReference type="NCBI Taxonomy" id="47236"/>
    <lineage>
        <taxon>Eukaryota</taxon>
        <taxon>Fungi</taxon>
        <taxon>Dikarya</taxon>
        <taxon>Ascomycota</taxon>
        <taxon>Pezizomycotina</taxon>
        <taxon>Orbiliomycetes</taxon>
        <taxon>Orbiliales</taxon>
        <taxon>Orbiliaceae</taxon>
        <taxon>Arthrobotrys</taxon>
    </lineage>
</organism>
<evidence type="ECO:0000313" key="1">
    <source>
        <dbReference type="EMBL" id="KAK6495918.1"/>
    </source>
</evidence>
<dbReference type="EMBL" id="JAVHJL010000012">
    <property type="protein sequence ID" value="KAK6495918.1"/>
    <property type="molecule type" value="Genomic_DNA"/>
</dbReference>
<protein>
    <submittedName>
        <fullName evidence="1">Uncharacterized protein</fullName>
    </submittedName>
</protein>
<keyword evidence="2" id="KW-1185">Reference proteome</keyword>